<proteinExistence type="predicted"/>
<dbReference type="SUPFAM" id="SSF52016">
    <property type="entry name" value="LeuD/IlvD-like"/>
    <property type="match status" value="1"/>
</dbReference>
<gene>
    <name evidence="2" type="ORF">C7419_104158</name>
</gene>
<sequence length="178" mass="19186">MSEFEWILRGRCHKFGDDVAHAGGIVPAHFVTARETDPEVLKPHLFEEIRSGFAARCRPGDIVVAGKRFGMGPKVPGYIAMRALGLGLVCESMPVQAYRAALGEGVPVLAPNPGILDLCDDGDLLEVDFATGLFVNQTRGTRIGLAPIPSILRDLVARGGTAGWLSHWWQRERGAADA</sequence>
<dbReference type="Gene3D" id="3.20.19.10">
    <property type="entry name" value="Aconitase, domain 4"/>
    <property type="match status" value="1"/>
</dbReference>
<dbReference type="GO" id="GO:0016829">
    <property type="term" value="F:lyase activity"/>
    <property type="evidence" value="ECO:0007669"/>
    <property type="project" value="UniProtKB-KW"/>
</dbReference>
<organism evidence="2 3">
    <name type="scientific">Cupriavidus plantarum</name>
    <dbReference type="NCBI Taxonomy" id="942865"/>
    <lineage>
        <taxon>Bacteria</taxon>
        <taxon>Pseudomonadati</taxon>
        <taxon>Pseudomonadota</taxon>
        <taxon>Betaproteobacteria</taxon>
        <taxon>Burkholderiales</taxon>
        <taxon>Burkholderiaceae</taxon>
        <taxon>Cupriavidus</taxon>
    </lineage>
</organism>
<dbReference type="Proteomes" id="UP000245754">
    <property type="component" value="Unassembled WGS sequence"/>
</dbReference>
<dbReference type="GeneID" id="98342294"/>
<dbReference type="OrthoDB" id="8717467at2"/>
<protein>
    <submittedName>
        <fullName evidence="2">3-isopropylmalate/(R)-2-methylmalate dehydratase small subunit</fullName>
    </submittedName>
</protein>
<dbReference type="PANTHER" id="PTHR43345">
    <property type="entry name" value="3-ISOPROPYLMALATE DEHYDRATASE SMALL SUBUNIT 2-RELATED-RELATED"/>
    <property type="match status" value="1"/>
</dbReference>
<keyword evidence="1" id="KW-0456">Lyase</keyword>
<dbReference type="AlphaFoldDB" id="A0A316ER62"/>
<dbReference type="RefSeq" id="WP_109584592.1">
    <property type="nucleotide sequence ID" value="NZ_CAJPUX010000004.1"/>
</dbReference>
<dbReference type="InterPro" id="IPR015928">
    <property type="entry name" value="Aconitase/3IPM_dehydase_swvl"/>
</dbReference>
<reference evidence="2 3" key="1">
    <citation type="submission" date="2018-05" db="EMBL/GenBank/DDBJ databases">
        <title>Genomic Encyclopedia of Type Strains, Phase IV (KMG-V): Genome sequencing to study the core and pangenomes of soil and plant-associated prokaryotes.</title>
        <authorList>
            <person name="Whitman W."/>
        </authorList>
    </citation>
    <scope>NUCLEOTIDE SEQUENCE [LARGE SCALE GENOMIC DNA]</scope>
    <source>
        <strain evidence="2 3">SLV-132</strain>
    </source>
</reference>
<evidence type="ECO:0000256" key="1">
    <source>
        <dbReference type="ARBA" id="ARBA00023239"/>
    </source>
</evidence>
<name>A0A316ER62_9BURK</name>
<comment type="caution">
    <text evidence="2">The sequence shown here is derived from an EMBL/GenBank/DDBJ whole genome shotgun (WGS) entry which is preliminary data.</text>
</comment>
<evidence type="ECO:0000313" key="2">
    <source>
        <dbReference type="EMBL" id="PWK33483.1"/>
    </source>
</evidence>
<accession>A0A316ER62</accession>
<dbReference type="PANTHER" id="PTHR43345:SF10">
    <property type="entry name" value="3-ISOPROPYLMALATE DEHYDRATASE SMALL SUBUNIT 1"/>
    <property type="match status" value="1"/>
</dbReference>
<dbReference type="InterPro" id="IPR050075">
    <property type="entry name" value="LeuD"/>
</dbReference>
<evidence type="ECO:0000313" key="3">
    <source>
        <dbReference type="Proteomes" id="UP000245754"/>
    </source>
</evidence>
<keyword evidence="3" id="KW-1185">Reference proteome</keyword>
<dbReference type="EMBL" id="QGGT01000004">
    <property type="protein sequence ID" value="PWK33483.1"/>
    <property type="molecule type" value="Genomic_DNA"/>
</dbReference>